<keyword evidence="1" id="KW-0489">Methyltransferase</keyword>
<proteinExistence type="predicted"/>
<dbReference type="SUPFAM" id="SSF53335">
    <property type="entry name" value="S-adenosyl-L-methionine-dependent methyltransferases"/>
    <property type="match status" value="1"/>
</dbReference>
<name>A0ABY3PME3_9CYAN</name>
<dbReference type="Proteomes" id="UP001054846">
    <property type="component" value="Chromosome"/>
</dbReference>
<dbReference type="PANTHER" id="PTHR43619">
    <property type="entry name" value="S-ADENOSYL-L-METHIONINE-DEPENDENT METHYLTRANSFERASE YKTD-RELATED"/>
    <property type="match status" value="1"/>
</dbReference>
<keyword evidence="1" id="KW-0808">Transferase</keyword>
<keyword evidence="2" id="KW-1185">Reference proteome</keyword>
<dbReference type="EMBL" id="CP063845">
    <property type="protein sequence ID" value="UFP94754.1"/>
    <property type="molecule type" value="Genomic_DNA"/>
</dbReference>
<sequence>MIRWVSAFLAGHPDGIVVEIGCGLNTRFERVDNGRVIWFDLDLPDAMALRERFFEPTDRRRFIAASALDPAWVEIVNSAGPRPVLFVTEAVLIHLNEVQVRQFFALVADHFAGALLVFDSMAPSAAKNQHRHEVMRYYKARFQWGIRDIRSIMALLRRQIAAVASLGDYASEYHLKKVLLETEERAFHLAHYLADDSLVLDLKLSAAHAG</sequence>
<evidence type="ECO:0000313" key="2">
    <source>
        <dbReference type="Proteomes" id="UP001054846"/>
    </source>
</evidence>
<reference evidence="1 2" key="1">
    <citation type="journal article" date="2021" name="Genome Biol. Evol.">
        <title>Complete Genome Sequencing of a Novel Gloeobacter Species from a Waterfall Cave in Mexico.</title>
        <authorList>
            <person name="Saw J.H."/>
            <person name="Cardona T."/>
            <person name="Montejano G."/>
        </authorList>
    </citation>
    <scope>NUCLEOTIDE SEQUENCE [LARGE SCALE GENOMIC DNA]</scope>
    <source>
        <strain evidence="1">MG652769</strain>
    </source>
</reference>
<dbReference type="GO" id="GO:0008168">
    <property type="term" value="F:methyltransferase activity"/>
    <property type="evidence" value="ECO:0007669"/>
    <property type="project" value="UniProtKB-KW"/>
</dbReference>
<gene>
    <name evidence="1" type="ORF">ISF26_00410</name>
</gene>
<accession>A0ABY3PME3</accession>
<dbReference type="Gene3D" id="3.40.50.150">
    <property type="entry name" value="Vaccinia Virus protein VP39"/>
    <property type="match status" value="1"/>
</dbReference>
<protein>
    <submittedName>
        <fullName evidence="1">Class I SAM-dependent methyltransferase</fullName>
    </submittedName>
</protein>
<dbReference type="GO" id="GO:0032259">
    <property type="term" value="P:methylation"/>
    <property type="evidence" value="ECO:0007669"/>
    <property type="project" value="UniProtKB-KW"/>
</dbReference>
<dbReference type="PANTHER" id="PTHR43619:SF2">
    <property type="entry name" value="S-ADENOSYL-L-METHIONINE-DEPENDENT METHYLTRANSFERASES SUPERFAMILY PROTEIN"/>
    <property type="match status" value="1"/>
</dbReference>
<evidence type="ECO:0000313" key="1">
    <source>
        <dbReference type="EMBL" id="UFP94754.1"/>
    </source>
</evidence>
<dbReference type="InterPro" id="IPR029063">
    <property type="entry name" value="SAM-dependent_MTases_sf"/>
</dbReference>
<dbReference type="RefSeq" id="WP_230841812.1">
    <property type="nucleotide sequence ID" value="NZ_CP063845.1"/>
</dbReference>
<organism evidence="1 2">
    <name type="scientific">Gloeobacter morelensis MG652769</name>
    <dbReference type="NCBI Taxonomy" id="2781736"/>
    <lineage>
        <taxon>Bacteria</taxon>
        <taxon>Bacillati</taxon>
        <taxon>Cyanobacteriota</taxon>
        <taxon>Cyanophyceae</taxon>
        <taxon>Gloeobacterales</taxon>
        <taxon>Gloeobacteraceae</taxon>
        <taxon>Gloeobacter</taxon>
        <taxon>Gloeobacter morelensis</taxon>
    </lineage>
</organism>